<dbReference type="InterPro" id="IPR011513">
    <property type="entry name" value="Nse1"/>
</dbReference>
<evidence type="ECO:0000256" key="1">
    <source>
        <dbReference type="ARBA" id="ARBA00000287"/>
    </source>
</evidence>
<dbReference type="Pfam" id="PF01066">
    <property type="entry name" value="CDP-OH_P_transf"/>
    <property type="match status" value="1"/>
</dbReference>
<accession>A0AAD7TZ47</accession>
<comment type="subcellular location">
    <subcellularLocation>
        <location evidence="4">Endoplasmic reticulum membrane</location>
        <topology evidence="4">Multi-pass membrane protein</topology>
    </subcellularLocation>
    <subcellularLocation>
        <location evidence="3">Nucleus</location>
    </subcellularLocation>
</comment>
<comment type="similarity">
    <text evidence="7 32">Belongs to the CDP-alcohol phosphatidyltransferase class-I family.</text>
</comment>
<evidence type="ECO:0000256" key="17">
    <source>
        <dbReference type="ARBA" id="ARBA00022771"/>
    </source>
</evidence>
<comment type="similarity">
    <text evidence="6">Belongs to the NSE1 family.</text>
</comment>
<keyword evidence="26" id="KW-0594">Phospholipid biosynthesis</keyword>
<feature type="compositionally biased region" description="Acidic residues" evidence="33">
    <location>
        <begin position="480"/>
        <end position="501"/>
    </location>
</feature>
<dbReference type="InterPro" id="IPR001841">
    <property type="entry name" value="Znf_RING"/>
</dbReference>
<evidence type="ECO:0000256" key="4">
    <source>
        <dbReference type="ARBA" id="ARBA00004477"/>
    </source>
</evidence>
<evidence type="ECO:0000256" key="30">
    <source>
        <dbReference type="ARBA" id="ARBA00060701"/>
    </source>
</evidence>
<evidence type="ECO:0000256" key="16">
    <source>
        <dbReference type="ARBA" id="ARBA00022763"/>
    </source>
</evidence>
<evidence type="ECO:0000256" key="33">
    <source>
        <dbReference type="SAM" id="MobiDB-lite"/>
    </source>
</evidence>
<sequence>MSLRKPATQGSNGHESHEADQKHAAQAEYEGHFSLVRNFRLADLVTIANGICGSFSIFMSAKYLLTNDEDYLWSALAFPLAGLLFDFLDGKVARWRNESSMIGQELDSLADLISFGVAPALLAFIVGFRTYLDTVVLTGFICCGLARLARFNATVASIPKDAKGKAHYFEGLPIPSSLGLVAVLSYWAKQGWIEGKEGIPWGTITLWGKQGGDGELHTFSIVFALWAAAMKLAAKIWEKCIEAVKEANQTLDIEYRSDRNSWDTFVAKINDELNPLDLEFAHLYDEVSGKEMYAVVNRKGDEIAQMATEYSPIEIAYFKAVLEQIMLAPNESYCVSSLAALREVNSLKSNMTKSQAEATLSSFVAKGWLLKSKRGRYSLSTRTILELQTYLRNTYENDILECTICMELVTRGVACYTPQCKTRLHTHCFNNYKRRNQKCPSCNESWSDANLTKLRPVGEAAFREGQDLTRRRVRRKSSEGEEEDDEDAEGENAEEAEDAEPDPSQQSQPPQTQQSKGKGKRKAVREESMEVDEKEEDSPPPRTQRRRSSRR</sequence>
<dbReference type="InterPro" id="IPR014857">
    <property type="entry name" value="Nse1_RING_C4HC3-type"/>
</dbReference>
<evidence type="ECO:0000256" key="21">
    <source>
        <dbReference type="ARBA" id="ARBA00022989"/>
    </source>
</evidence>
<evidence type="ECO:0000256" key="13">
    <source>
        <dbReference type="ARBA" id="ARBA00022679"/>
    </source>
</evidence>
<keyword evidence="20" id="KW-0862">Zinc</keyword>
<dbReference type="Gene3D" id="1.20.120.1760">
    <property type="match status" value="1"/>
</dbReference>
<evidence type="ECO:0000256" key="10">
    <source>
        <dbReference type="ARBA" id="ARBA00017171"/>
    </source>
</evidence>
<dbReference type="GO" id="GO:0003882">
    <property type="term" value="F:CDP-diacylglycerol-serine O-phosphatidyltransferase activity"/>
    <property type="evidence" value="ECO:0007669"/>
    <property type="project" value="UniProtKB-EC"/>
</dbReference>
<evidence type="ECO:0000256" key="19">
    <source>
        <dbReference type="ARBA" id="ARBA00022824"/>
    </source>
</evidence>
<dbReference type="PROSITE" id="PS50089">
    <property type="entry name" value="ZF_RING_2"/>
    <property type="match status" value="1"/>
</dbReference>
<keyword evidence="27" id="KW-0539">Nucleus</keyword>
<evidence type="ECO:0000256" key="18">
    <source>
        <dbReference type="ARBA" id="ARBA00022786"/>
    </source>
</evidence>
<dbReference type="EMBL" id="JAPEVG010000045">
    <property type="protein sequence ID" value="KAJ8489722.1"/>
    <property type="molecule type" value="Genomic_DNA"/>
</dbReference>
<evidence type="ECO:0000256" key="24">
    <source>
        <dbReference type="ARBA" id="ARBA00023172"/>
    </source>
</evidence>
<keyword evidence="21 34" id="KW-1133">Transmembrane helix</keyword>
<comment type="pathway">
    <text evidence="5">Lipid metabolism.</text>
</comment>
<feature type="transmembrane region" description="Helical" evidence="34">
    <location>
        <begin position="71"/>
        <end position="88"/>
    </location>
</feature>
<dbReference type="GO" id="GO:0005789">
    <property type="term" value="C:endoplasmic reticulum membrane"/>
    <property type="evidence" value="ECO:0007669"/>
    <property type="project" value="UniProtKB-SubCell"/>
</dbReference>
<comment type="pathway">
    <text evidence="30">Phospholipid metabolism; phosphatidylethanolamine biosynthesis; phosphatidylethanolamine from CDP-diacylglycerol: step 1/2.</text>
</comment>
<evidence type="ECO:0000256" key="9">
    <source>
        <dbReference type="ARBA" id="ARBA00013174"/>
    </source>
</evidence>
<keyword evidence="18" id="KW-0833">Ubl conjugation pathway</keyword>
<evidence type="ECO:0000256" key="2">
    <source>
        <dbReference type="ARBA" id="ARBA00000900"/>
    </source>
</evidence>
<feature type="region of interest" description="Disordered" evidence="33">
    <location>
        <begin position="469"/>
        <end position="551"/>
    </location>
</feature>
<dbReference type="SUPFAM" id="SSF57850">
    <property type="entry name" value="RING/U-box"/>
    <property type="match status" value="1"/>
</dbReference>
<keyword evidence="13 32" id="KW-0808">Transferase</keyword>
<keyword evidence="23 34" id="KW-0472">Membrane</keyword>
<evidence type="ECO:0000256" key="22">
    <source>
        <dbReference type="ARBA" id="ARBA00023098"/>
    </source>
</evidence>
<dbReference type="GO" id="GO:0061630">
    <property type="term" value="F:ubiquitin protein ligase activity"/>
    <property type="evidence" value="ECO:0007669"/>
    <property type="project" value="UniProtKB-EC"/>
</dbReference>
<keyword evidence="17 31" id="KW-0863">Zinc-finger</keyword>
<dbReference type="PANTHER" id="PTHR20973">
    <property type="entry name" value="NON-SMC ELEMENT 1-RELATED"/>
    <property type="match status" value="1"/>
</dbReference>
<evidence type="ECO:0000256" key="15">
    <source>
        <dbReference type="ARBA" id="ARBA00022723"/>
    </source>
</evidence>
<evidence type="ECO:0000256" key="11">
    <source>
        <dbReference type="ARBA" id="ARBA00019422"/>
    </source>
</evidence>
<keyword evidence="19" id="KW-0256">Endoplasmic reticulum</keyword>
<evidence type="ECO:0000313" key="37">
    <source>
        <dbReference type="Proteomes" id="UP001215151"/>
    </source>
</evidence>
<dbReference type="GO" id="GO:0008270">
    <property type="term" value="F:zinc ion binding"/>
    <property type="evidence" value="ECO:0007669"/>
    <property type="project" value="UniProtKB-KW"/>
</dbReference>
<dbReference type="Pfam" id="PF08746">
    <property type="entry name" value="zf-RING-like"/>
    <property type="match status" value="1"/>
</dbReference>
<evidence type="ECO:0000256" key="23">
    <source>
        <dbReference type="ARBA" id="ARBA00023136"/>
    </source>
</evidence>
<dbReference type="GO" id="GO:0030915">
    <property type="term" value="C:Smc5-Smc6 complex"/>
    <property type="evidence" value="ECO:0007669"/>
    <property type="project" value="InterPro"/>
</dbReference>
<evidence type="ECO:0000256" key="27">
    <source>
        <dbReference type="ARBA" id="ARBA00023242"/>
    </source>
</evidence>
<dbReference type="Gene3D" id="3.90.1150.220">
    <property type="match status" value="1"/>
</dbReference>
<keyword evidence="22" id="KW-0443">Lipid metabolism</keyword>
<dbReference type="Pfam" id="PF07574">
    <property type="entry name" value="SMC_Nse1"/>
    <property type="match status" value="1"/>
</dbReference>
<feature type="transmembrane region" description="Helical" evidence="34">
    <location>
        <begin position="109"/>
        <end position="128"/>
    </location>
</feature>
<dbReference type="EC" id="2.7.8.8" evidence="9"/>
<keyword evidence="25" id="KW-0234">DNA repair</keyword>
<keyword evidence="24" id="KW-0233">DNA recombination</keyword>
<dbReference type="EC" id="2.3.2.27" evidence="8"/>
<evidence type="ECO:0000256" key="6">
    <source>
        <dbReference type="ARBA" id="ARBA00010258"/>
    </source>
</evidence>
<dbReference type="NCBIfam" id="TIGR00473">
    <property type="entry name" value="pssA"/>
    <property type="match status" value="1"/>
</dbReference>
<evidence type="ECO:0000256" key="32">
    <source>
        <dbReference type="RuleBase" id="RU003750"/>
    </source>
</evidence>
<keyword evidence="37" id="KW-1185">Reference proteome</keyword>
<evidence type="ECO:0000256" key="14">
    <source>
        <dbReference type="ARBA" id="ARBA00022692"/>
    </source>
</evidence>
<evidence type="ECO:0000256" key="29">
    <source>
        <dbReference type="ARBA" id="ARBA00032361"/>
    </source>
</evidence>
<evidence type="ECO:0000256" key="25">
    <source>
        <dbReference type="ARBA" id="ARBA00023204"/>
    </source>
</evidence>
<dbReference type="AlphaFoldDB" id="A0AAD7TZ47"/>
<feature type="compositionally biased region" description="Low complexity" evidence="33">
    <location>
        <begin position="503"/>
        <end position="515"/>
    </location>
</feature>
<dbReference type="GO" id="GO:0005634">
    <property type="term" value="C:nucleus"/>
    <property type="evidence" value="ECO:0007669"/>
    <property type="project" value="UniProtKB-SubCell"/>
</dbReference>
<dbReference type="InterPro" id="IPR036388">
    <property type="entry name" value="WH-like_DNA-bd_sf"/>
</dbReference>
<evidence type="ECO:0000256" key="26">
    <source>
        <dbReference type="ARBA" id="ARBA00023209"/>
    </source>
</evidence>
<protein>
    <recommendedName>
        <fullName evidence="10">CDP-diacylglycerol--serine O-phosphatidyltransferase</fullName>
        <ecNumber evidence="8">2.3.2.27</ecNumber>
        <ecNumber evidence="9">2.7.8.8</ecNumber>
    </recommendedName>
    <alternativeName>
        <fullName evidence="11">Non-structural maintenance of chromosomes element 1 homolog</fullName>
    </alternativeName>
    <alternativeName>
        <fullName evidence="29">Phosphatidylserine synthase</fullName>
    </alternativeName>
</protein>
<gene>
    <name evidence="36" type="ORF">ONZ51_g2780</name>
</gene>
<keyword evidence="15" id="KW-0479">Metal-binding</keyword>
<organism evidence="36 37">
    <name type="scientific">Trametes cubensis</name>
    <dbReference type="NCBI Taxonomy" id="1111947"/>
    <lineage>
        <taxon>Eukaryota</taxon>
        <taxon>Fungi</taxon>
        <taxon>Dikarya</taxon>
        <taxon>Basidiomycota</taxon>
        <taxon>Agaricomycotina</taxon>
        <taxon>Agaricomycetes</taxon>
        <taxon>Polyporales</taxon>
        <taxon>Polyporaceae</taxon>
        <taxon>Trametes</taxon>
    </lineage>
</organism>
<feature type="transmembrane region" description="Helical" evidence="34">
    <location>
        <begin position="44"/>
        <end position="65"/>
    </location>
</feature>
<comment type="caution">
    <text evidence="36">The sequence shown here is derived from an EMBL/GenBank/DDBJ whole genome shotgun (WGS) entry which is preliminary data.</text>
</comment>
<evidence type="ECO:0000313" key="36">
    <source>
        <dbReference type="EMBL" id="KAJ8489722.1"/>
    </source>
</evidence>
<dbReference type="PANTHER" id="PTHR20973:SF0">
    <property type="entry name" value="NON-STRUCTURAL MAINTENANCE OF CHROMOSOMES ELEMENT 1 HOMOLOG"/>
    <property type="match status" value="1"/>
</dbReference>
<evidence type="ECO:0000256" key="7">
    <source>
        <dbReference type="ARBA" id="ARBA00010441"/>
    </source>
</evidence>
<feature type="region of interest" description="Disordered" evidence="33">
    <location>
        <begin position="1"/>
        <end position="22"/>
    </location>
</feature>
<feature type="compositionally biased region" description="Acidic residues" evidence="33">
    <location>
        <begin position="529"/>
        <end position="538"/>
    </location>
</feature>
<evidence type="ECO:0000256" key="20">
    <source>
        <dbReference type="ARBA" id="ARBA00022833"/>
    </source>
</evidence>
<dbReference type="InterPro" id="IPR013083">
    <property type="entry name" value="Znf_RING/FYVE/PHD"/>
</dbReference>
<dbReference type="FunFam" id="1.10.10.10:FF:000270">
    <property type="entry name" value="Non-structural maintenance of chromosomes element 1 homolog"/>
    <property type="match status" value="1"/>
</dbReference>
<comment type="catalytic activity">
    <reaction evidence="2">
        <text>S-ubiquitinyl-[E2 ubiquitin-conjugating enzyme]-L-cysteine + [acceptor protein]-L-lysine = [E2 ubiquitin-conjugating enzyme]-L-cysteine + N(6)-ubiquitinyl-[acceptor protein]-L-lysine.</text>
        <dbReference type="EC" id="2.3.2.27"/>
    </reaction>
</comment>
<dbReference type="CDD" id="cd16493">
    <property type="entry name" value="RING-CH-C4HC3_NSE1"/>
    <property type="match status" value="1"/>
</dbReference>
<evidence type="ECO:0000256" key="31">
    <source>
        <dbReference type="PROSITE-ProRule" id="PRU00175"/>
    </source>
</evidence>
<dbReference type="InterPro" id="IPR043130">
    <property type="entry name" value="CDP-OH_PTrfase_TM_dom"/>
</dbReference>
<feature type="domain" description="RING-type" evidence="35">
    <location>
        <begin position="402"/>
        <end position="443"/>
    </location>
</feature>
<dbReference type="FunFam" id="1.20.120.1760:FF:000022">
    <property type="entry name" value="CDP-diacylglycerol--serine O-phosphatidyltransferase"/>
    <property type="match status" value="1"/>
</dbReference>
<evidence type="ECO:0000256" key="34">
    <source>
        <dbReference type="SAM" id="Phobius"/>
    </source>
</evidence>
<dbReference type="InterPro" id="IPR048254">
    <property type="entry name" value="CDP_ALCOHOL_P_TRANSF_CS"/>
</dbReference>
<keyword evidence="16" id="KW-0227">DNA damage</keyword>
<name>A0AAD7TZ47_9APHY</name>
<evidence type="ECO:0000259" key="35">
    <source>
        <dbReference type="PROSITE" id="PS50089"/>
    </source>
</evidence>
<evidence type="ECO:0000256" key="28">
    <source>
        <dbReference type="ARBA" id="ARBA00023264"/>
    </source>
</evidence>
<evidence type="ECO:0000256" key="3">
    <source>
        <dbReference type="ARBA" id="ARBA00004123"/>
    </source>
</evidence>
<proteinExistence type="inferred from homology"/>
<dbReference type="Proteomes" id="UP001215151">
    <property type="component" value="Unassembled WGS sequence"/>
</dbReference>
<keyword evidence="14 34" id="KW-0812">Transmembrane</keyword>
<evidence type="ECO:0000256" key="12">
    <source>
        <dbReference type="ARBA" id="ARBA00022516"/>
    </source>
</evidence>
<evidence type="ECO:0000256" key="8">
    <source>
        <dbReference type="ARBA" id="ARBA00012483"/>
    </source>
</evidence>
<dbReference type="InterPro" id="IPR004533">
    <property type="entry name" value="CDP-diaglyc--ser_O-PTrfase"/>
</dbReference>
<dbReference type="GO" id="GO:0000724">
    <property type="term" value="P:double-strand break repair via homologous recombination"/>
    <property type="evidence" value="ECO:0007669"/>
    <property type="project" value="TreeGrafter"/>
</dbReference>
<dbReference type="PROSITE" id="PS00379">
    <property type="entry name" value="CDP_ALCOHOL_P_TRANSF"/>
    <property type="match status" value="1"/>
</dbReference>
<evidence type="ECO:0000256" key="5">
    <source>
        <dbReference type="ARBA" id="ARBA00005189"/>
    </source>
</evidence>
<keyword evidence="28" id="KW-1208">Phospholipid metabolism</keyword>
<dbReference type="Gene3D" id="3.30.40.10">
    <property type="entry name" value="Zinc/RING finger domain, C3HC4 (zinc finger)"/>
    <property type="match status" value="1"/>
</dbReference>
<dbReference type="Gene3D" id="1.10.10.10">
    <property type="entry name" value="Winged helix-like DNA-binding domain superfamily/Winged helix DNA-binding domain"/>
    <property type="match status" value="1"/>
</dbReference>
<dbReference type="GO" id="GO:0006659">
    <property type="term" value="P:phosphatidylserine biosynthetic process"/>
    <property type="evidence" value="ECO:0007669"/>
    <property type="project" value="UniProtKB-ARBA"/>
</dbReference>
<reference evidence="36" key="1">
    <citation type="submission" date="2022-11" db="EMBL/GenBank/DDBJ databases">
        <title>Genome Sequence of Cubamyces cubensis.</title>
        <authorList>
            <person name="Buettner E."/>
        </authorList>
    </citation>
    <scope>NUCLEOTIDE SEQUENCE</scope>
    <source>
        <strain evidence="36">MPL-01</strain>
    </source>
</reference>
<keyword evidence="12" id="KW-0444">Lipid biosynthesis</keyword>
<comment type="catalytic activity">
    <reaction evidence="1">
        <text>a CDP-1,2-diacyl-sn-glycerol + L-serine = a 1,2-diacyl-sn-glycero-3-phospho-L-serine + CMP + H(+)</text>
        <dbReference type="Rhea" id="RHEA:16913"/>
        <dbReference type="ChEBI" id="CHEBI:15378"/>
        <dbReference type="ChEBI" id="CHEBI:33384"/>
        <dbReference type="ChEBI" id="CHEBI:57262"/>
        <dbReference type="ChEBI" id="CHEBI:58332"/>
        <dbReference type="ChEBI" id="CHEBI:60377"/>
        <dbReference type="EC" id="2.7.8.8"/>
    </reaction>
</comment>
<dbReference type="InterPro" id="IPR000462">
    <property type="entry name" value="CDP-OH_P_trans"/>
</dbReference>